<proteinExistence type="predicted"/>
<protein>
    <submittedName>
        <fullName evidence="1">Uncharacterized protein</fullName>
    </submittedName>
</protein>
<evidence type="ECO:0000313" key="2">
    <source>
        <dbReference type="Proteomes" id="UP000262073"/>
    </source>
</evidence>
<name>A0A346NLU0_9ALTE</name>
<accession>A0A346NLU0</accession>
<sequence length="201" mass="22119">MLNPTILSLANTLNAFHPRSPVSYLQVAHYCRDVSLDILKRMTSEIEMSLGQKGPAPDAIVENAKKVKSRSSYLLAEVKGVPKVVGRHFVTMPIDETSKARLMAMSQGCERNNVMLLCDINPQARYVALPYGLQPADLTIEEILNFDRGVADILVRVERTAVAFSKLYDVGGAPSGFLTQSTPLDDIYENKGLLVNETPPN</sequence>
<dbReference type="OrthoDB" id="9934344at2"/>
<dbReference type="AlphaFoldDB" id="A0A346NLU0"/>
<keyword evidence="2" id="KW-1185">Reference proteome</keyword>
<organism evidence="1 2">
    <name type="scientific">Salinimonas sediminis</name>
    <dbReference type="NCBI Taxonomy" id="2303538"/>
    <lineage>
        <taxon>Bacteria</taxon>
        <taxon>Pseudomonadati</taxon>
        <taxon>Pseudomonadota</taxon>
        <taxon>Gammaproteobacteria</taxon>
        <taxon>Alteromonadales</taxon>
        <taxon>Alteromonadaceae</taxon>
        <taxon>Alteromonas/Salinimonas group</taxon>
        <taxon>Salinimonas</taxon>
    </lineage>
</organism>
<dbReference type="EMBL" id="CP031769">
    <property type="protein sequence ID" value="AXR06497.1"/>
    <property type="molecule type" value="Genomic_DNA"/>
</dbReference>
<dbReference type="RefSeq" id="WP_117316556.1">
    <property type="nucleotide sequence ID" value="NZ_CP031769.1"/>
</dbReference>
<evidence type="ECO:0000313" key="1">
    <source>
        <dbReference type="EMBL" id="AXR06497.1"/>
    </source>
</evidence>
<reference evidence="1 2" key="1">
    <citation type="submission" date="2018-08" db="EMBL/GenBank/DDBJ databases">
        <title>Salinimonas sediminis sp. nov., a piezophilic bacterium isolated from a deep-sea sediment sample from the New Britain Trench.</title>
        <authorList>
            <person name="Cao J."/>
        </authorList>
    </citation>
    <scope>NUCLEOTIDE SEQUENCE [LARGE SCALE GENOMIC DNA]</scope>
    <source>
        <strain evidence="1 2">N102</strain>
    </source>
</reference>
<dbReference type="KEGG" id="salm:D0Y50_09050"/>
<dbReference type="Proteomes" id="UP000262073">
    <property type="component" value="Chromosome"/>
</dbReference>
<gene>
    <name evidence="1" type="ORF">D0Y50_09050</name>
</gene>